<keyword evidence="3" id="KW-0812">Transmembrane</keyword>
<reference evidence="5 6" key="1">
    <citation type="submission" date="2023-07" db="EMBL/GenBank/DDBJ databases">
        <title>Genomic Encyclopedia of Type Strains, Phase IV (KMG-IV): sequencing the most valuable type-strain genomes for metagenomic binning, comparative biology and taxonomic classification.</title>
        <authorList>
            <person name="Goeker M."/>
        </authorList>
    </citation>
    <scope>NUCLEOTIDE SEQUENCE [LARGE SCALE GENOMIC DNA]</scope>
    <source>
        <strain evidence="5 6">B6-8</strain>
    </source>
</reference>
<feature type="transmembrane region" description="Helical" evidence="3">
    <location>
        <begin position="37"/>
        <end position="57"/>
    </location>
</feature>
<dbReference type="CDD" id="cd01949">
    <property type="entry name" value="GGDEF"/>
    <property type="match status" value="1"/>
</dbReference>
<evidence type="ECO:0000259" key="4">
    <source>
        <dbReference type="PROSITE" id="PS50887"/>
    </source>
</evidence>
<dbReference type="PROSITE" id="PS50887">
    <property type="entry name" value="GGDEF"/>
    <property type="match status" value="1"/>
</dbReference>
<dbReference type="SMART" id="SM00267">
    <property type="entry name" value="GGDEF"/>
    <property type="match status" value="1"/>
</dbReference>
<evidence type="ECO:0000256" key="1">
    <source>
        <dbReference type="ARBA" id="ARBA00012528"/>
    </source>
</evidence>
<evidence type="ECO:0000313" key="5">
    <source>
        <dbReference type="EMBL" id="MDQ0437728.1"/>
    </source>
</evidence>
<comment type="caution">
    <text evidence="5">The sequence shown here is derived from an EMBL/GenBank/DDBJ whole genome shotgun (WGS) entry which is preliminary data.</text>
</comment>
<dbReference type="EC" id="2.7.7.65" evidence="1"/>
<dbReference type="Gene3D" id="3.30.70.270">
    <property type="match status" value="1"/>
</dbReference>
<feature type="transmembrane region" description="Helical" evidence="3">
    <location>
        <begin position="63"/>
        <end position="87"/>
    </location>
</feature>
<keyword evidence="6" id="KW-1185">Reference proteome</keyword>
<dbReference type="Pfam" id="PF00990">
    <property type="entry name" value="GGDEF"/>
    <property type="match status" value="1"/>
</dbReference>
<protein>
    <recommendedName>
        <fullName evidence="1">diguanylate cyclase</fullName>
        <ecNumber evidence="1">2.7.7.65</ecNumber>
    </recommendedName>
</protein>
<dbReference type="PANTHER" id="PTHR45138">
    <property type="entry name" value="REGULATORY COMPONENTS OF SENSORY TRANSDUCTION SYSTEM"/>
    <property type="match status" value="1"/>
</dbReference>
<keyword evidence="3" id="KW-1133">Transmembrane helix</keyword>
<dbReference type="PANTHER" id="PTHR45138:SF9">
    <property type="entry name" value="DIGUANYLATE CYCLASE DGCM-RELATED"/>
    <property type="match status" value="1"/>
</dbReference>
<evidence type="ECO:0000256" key="3">
    <source>
        <dbReference type="SAM" id="Phobius"/>
    </source>
</evidence>
<dbReference type="NCBIfam" id="TIGR00254">
    <property type="entry name" value="GGDEF"/>
    <property type="match status" value="1"/>
</dbReference>
<accession>A0ABU0H763</accession>
<name>A0ABU0H763_9HYPH</name>
<keyword evidence="3" id="KW-0472">Membrane</keyword>
<feature type="transmembrane region" description="Helical" evidence="3">
    <location>
        <begin position="122"/>
        <end position="140"/>
    </location>
</feature>
<feature type="transmembrane region" description="Helical" evidence="3">
    <location>
        <begin position="185"/>
        <end position="211"/>
    </location>
</feature>
<dbReference type="SUPFAM" id="SSF55073">
    <property type="entry name" value="Nucleotide cyclase"/>
    <property type="match status" value="1"/>
</dbReference>
<comment type="catalytic activity">
    <reaction evidence="2">
        <text>2 GTP = 3',3'-c-di-GMP + 2 diphosphate</text>
        <dbReference type="Rhea" id="RHEA:24898"/>
        <dbReference type="ChEBI" id="CHEBI:33019"/>
        <dbReference type="ChEBI" id="CHEBI:37565"/>
        <dbReference type="ChEBI" id="CHEBI:58805"/>
        <dbReference type="EC" id="2.7.7.65"/>
    </reaction>
</comment>
<proteinExistence type="predicted"/>
<sequence>MSGAIFALTVNVTVALLVALTFLIFSRTRNVSPGVQWFALSFAVGALTPLSEILVRATPFPGFFVATSFGTFCLAFLLMAHGLAVYYGTKLPRWLLPGMLTASLGGRAVMWPGPRNSLPYELLYQFPFALTLALGGGVILKASRHRPLDLLLAAMFFLVALHFLIKPFAAVTFGSGPTARDYIGSVYALISQSITGILLVGTALSLLLVVVRDMLDMAETHADRDMLSGLLNRRAFDREAAKLLASAIARKSRIAALMFDLDHFKAVNDTFGHPAGDAVIQAFARHLHAQLPSNAIIGRTGGEEFSVALPIADGAEHAAERVREAMALQTFPEIDPRLAVTVSCGITESTPDDTLRTLMVRSDSALYNAKRQGRDRVMAVA</sequence>
<evidence type="ECO:0000256" key="2">
    <source>
        <dbReference type="ARBA" id="ARBA00034247"/>
    </source>
</evidence>
<dbReference type="InterPro" id="IPR000160">
    <property type="entry name" value="GGDEF_dom"/>
</dbReference>
<dbReference type="InterPro" id="IPR029787">
    <property type="entry name" value="Nucleotide_cyclase"/>
</dbReference>
<feature type="transmembrane region" description="Helical" evidence="3">
    <location>
        <begin position="6"/>
        <end position="25"/>
    </location>
</feature>
<dbReference type="EMBL" id="JAUSVO010000003">
    <property type="protein sequence ID" value="MDQ0437728.1"/>
    <property type="molecule type" value="Genomic_DNA"/>
</dbReference>
<evidence type="ECO:0000313" key="6">
    <source>
        <dbReference type="Proteomes" id="UP001241603"/>
    </source>
</evidence>
<feature type="domain" description="GGDEF" evidence="4">
    <location>
        <begin position="252"/>
        <end position="381"/>
    </location>
</feature>
<gene>
    <name evidence="5" type="ORF">QO014_002120</name>
</gene>
<dbReference type="RefSeq" id="WP_266348667.1">
    <property type="nucleotide sequence ID" value="NZ_JAPKNG010000003.1"/>
</dbReference>
<dbReference type="Proteomes" id="UP001241603">
    <property type="component" value="Unassembled WGS sequence"/>
</dbReference>
<organism evidence="5 6">
    <name type="scientific">Kaistia dalseonensis</name>
    <dbReference type="NCBI Taxonomy" id="410840"/>
    <lineage>
        <taxon>Bacteria</taxon>
        <taxon>Pseudomonadati</taxon>
        <taxon>Pseudomonadota</taxon>
        <taxon>Alphaproteobacteria</taxon>
        <taxon>Hyphomicrobiales</taxon>
        <taxon>Kaistiaceae</taxon>
        <taxon>Kaistia</taxon>
    </lineage>
</organism>
<feature type="transmembrane region" description="Helical" evidence="3">
    <location>
        <begin position="94"/>
        <end position="110"/>
    </location>
</feature>
<feature type="transmembrane region" description="Helical" evidence="3">
    <location>
        <begin position="147"/>
        <end position="165"/>
    </location>
</feature>
<dbReference type="InterPro" id="IPR050469">
    <property type="entry name" value="Diguanylate_Cyclase"/>
</dbReference>
<dbReference type="InterPro" id="IPR043128">
    <property type="entry name" value="Rev_trsase/Diguanyl_cyclase"/>
</dbReference>